<dbReference type="InterPro" id="IPR052992">
    <property type="entry name" value="SDR_member_12"/>
</dbReference>
<dbReference type="Proteomes" id="UP000694845">
    <property type="component" value="Unplaced"/>
</dbReference>
<organism evidence="1 2">
    <name type="scientific">Acanthaster planci</name>
    <name type="common">Crown-of-thorns starfish</name>
    <dbReference type="NCBI Taxonomy" id="133434"/>
    <lineage>
        <taxon>Eukaryota</taxon>
        <taxon>Metazoa</taxon>
        <taxon>Echinodermata</taxon>
        <taxon>Eleutherozoa</taxon>
        <taxon>Asterozoa</taxon>
        <taxon>Asteroidea</taxon>
        <taxon>Valvatacea</taxon>
        <taxon>Valvatida</taxon>
        <taxon>Acanthasteridae</taxon>
        <taxon>Acanthaster</taxon>
    </lineage>
</organism>
<gene>
    <name evidence="2" type="primary">LOC110983870</name>
</gene>
<dbReference type="PRINTS" id="PR00081">
    <property type="entry name" value="GDHRDH"/>
</dbReference>
<dbReference type="KEGG" id="aplc:110983870"/>
<sequence length="309" mass="34779">MTLPVQYLRAGYLAALETFDPAALDVDVSDKIFMITGANTGIGKAATMAIAKRGATIHMLCQFADEDARKEIMEASGNKNLYIHVLDLSQTLHVYQFAKQFVESHNALDVLINCAACQPRTRQMTEDGLNVCYAVNTMAPYVLTTTLFPLLHKTGEARVICVSSSGAYYDKGNFSDLQCERMEPYNADVCYRHTKRCVIIMTEMWARMYPGIQFSAMHPGVVNTELLKSVWPVLHDKVNRTPEEGADTLVWLSLAKAATTQTNGQFYFDRQVTHRYLPNMDFTRCTEEEMQVLMDSLEKKAAEIKEKNA</sequence>
<proteinExistence type="predicted"/>
<keyword evidence="1" id="KW-1185">Reference proteome</keyword>
<evidence type="ECO:0000313" key="2">
    <source>
        <dbReference type="RefSeq" id="XP_022099191.1"/>
    </source>
</evidence>
<dbReference type="GeneID" id="110983870"/>
<evidence type="ECO:0000313" key="1">
    <source>
        <dbReference type="Proteomes" id="UP000694845"/>
    </source>
</evidence>
<dbReference type="InterPro" id="IPR036291">
    <property type="entry name" value="NAD(P)-bd_dom_sf"/>
</dbReference>
<dbReference type="InterPro" id="IPR002347">
    <property type="entry name" value="SDR_fam"/>
</dbReference>
<dbReference type="OMA" id="MTEMWAR"/>
<dbReference type="PANTHER" id="PTHR44656:SF7">
    <property type="entry name" value="DEHYDROGENASE_REDUCTASE SDR FAMILY MEMBER 12"/>
    <property type="match status" value="1"/>
</dbReference>
<dbReference type="Pfam" id="PF00106">
    <property type="entry name" value="adh_short"/>
    <property type="match status" value="1"/>
</dbReference>
<dbReference type="AlphaFoldDB" id="A0A8B7Z7A7"/>
<dbReference type="PANTHER" id="PTHR44656">
    <property type="entry name" value="DEHYDROGENASE/REDUCTASE SDR FAMILY MEMBER 12"/>
    <property type="match status" value="1"/>
</dbReference>
<dbReference type="SUPFAM" id="SSF51735">
    <property type="entry name" value="NAD(P)-binding Rossmann-fold domains"/>
    <property type="match status" value="1"/>
</dbReference>
<protein>
    <submittedName>
        <fullName evidence="2">Dehydrogenase/reductase SDR family member 12-like</fullName>
    </submittedName>
</protein>
<dbReference type="RefSeq" id="XP_022099191.1">
    <property type="nucleotide sequence ID" value="XM_022243499.1"/>
</dbReference>
<dbReference type="Gene3D" id="3.40.50.720">
    <property type="entry name" value="NAD(P)-binding Rossmann-like Domain"/>
    <property type="match status" value="1"/>
</dbReference>
<name>A0A8B7Z7A7_ACAPL</name>
<reference evidence="2" key="1">
    <citation type="submission" date="2025-08" db="UniProtKB">
        <authorList>
            <consortium name="RefSeq"/>
        </authorList>
    </citation>
    <scope>IDENTIFICATION</scope>
</reference>
<accession>A0A8B7Z7A7</accession>
<dbReference type="OrthoDB" id="417891at2759"/>